<protein>
    <submittedName>
        <fullName evidence="1">Uncharacterized protein</fullName>
    </submittedName>
</protein>
<dbReference type="OrthoDB" id="409321at2759"/>
<dbReference type="Proteomes" id="UP000186817">
    <property type="component" value="Unassembled WGS sequence"/>
</dbReference>
<dbReference type="OMA" id="EDHSALW"/>
<comment type="caution">
    <text evidence="1">The sequence shown here is derived from an EMBL/GenBank/DDBJ whole genome shotgun (WGS) entry which is preliminary data.</text>
</comment>
<proteinExistence type="predicted"/>
<name>A0A1Q9C5L7_SYMMI</name>
<dbReference type="EMBL" id="LSRX01001644">
    <property type="protein sequence ID" value="OLP78223.1"/>
    <property type="molecule type" value="Genomic_DNA"/>
</dbReference>
<gene>
    <name evidence="1" type="ORF">AK812_SmicGene41627</name>
</gene>
<evidence type="ECO:0000313" key="1">
    <source>
        <dbReference type="EMBL" id="OLP78223.1"/>
    </source>
</evidence>
<keyword evidence="2" id="KW-1185">Reference proteome</keyword>
<organism evidence="1 2">
    <name type="scientific">Symbiodinium microadriaticum</name>
    <name type="common">Dinoflagellate</name>
    <name type="synonym">Zooxanthella microadriatica</name>
    <dbReference type="NCBI Taxonomy" id="2951"/>
    <lineage>
        <taxon>Eukaryota</taxon>
        <taxon>Sar</taxon>
        <taxon>Alveolata</taxon>
        <taxon>Dinophyceae</taxon>
        <taxon>Suessiales</taxon>
        <taxon>Symbiodiniaceae</taxon>
        <taxon>Symbiodinium</taxon>
    </lineage>
</organism>
<dbReference type="AlphaFoldDB" id="A0A1Q9C5L7"/>
<reference evidence="1 2" key="1">
    <citation type="submission" date="2016-02" db="EMBL/GenBank/DDBJ databases">
        <title>Genome analysis of coral dinoflagellate symbionts highlights evolutionary adaptations to a symbiotic lifestyle.</title>
        <authorList>
            <person name="Aranda M."/>
            <person name="Li Y."/>
            <person name="Liew Y.J."/>
            <person name="Baumgarten S."/>
            <person name="Simakov O."/>
            <person name="Wilson M."/>
            <person name="Piel J."/>
            <person name="Ashoor H."/>
            <person name="Bougouffa S."/>
            <person name="Bajic V.B."/>
            <person name="Ryu T."/>
            <person name="Ravasi T."/>
            <person name="Bayer T."/>
            <person name="Micklem G."/>
            <person name="Kim H."/>
            <person name="Bhak J."/>
            <person name="Lajeunesse T.C."/>
            <person name="Voolstra C.R."/>
        </authorList>
    </citation>
    <scope>NUCLEOTIDE SEQUENCE [LARGE SCALE GENOMIC DNA]</scope>
    <source>
        <strain evidence="1 2">CCMP2467</strain>
    </source>
</reference>
<accession>A0A1Q9C5L7</accession>
<evidence type="ECO:0000313" key="2">
    <source>
        <dbReference type="Proteomes" id="UP000186817"/>
    </source>
</evidence>
<sequence>MELALLYFALLTPAQAEMQMPFPALDMSEFCRKTPLPFLCPEEFAKQHPPQPSCKEAPDRCCLQSSCIMMGPYFLPGIGECRPDRGKTTCADLSTPFGGTGVCQCVEGVCASNGVCMGGGSFLGMRLPFSTLYQDGEHVVPPEDHSALWMTLGAASLLLVCAVLRPRAAPISDSGTEALEELAGLLGNVRGTQPFEDDTF</sequence>